<accession>A0A9Q5VLU3</accession>
<sequence>MLFKYKPLTLTILAVSLPILSFSATTSIPKFKSQAKQNAYIQQLLEKNKAQERTIQAQNKKIQTLSHPPAKSSPSQAQYNSRPHTPLSLTQAQKPLTSTANNSVAPLPINGTTPPKSSLFQFNSPIPIDFSGFATAGAGISSSAQPYQAMEVGNIDNQLRLNNIQLGLQMNAHITDNLSAVGQLVANNASQNDGQFKVQPDWAFLNYQLDNNWSVSVGRMRIPIYLYSSNFYVGTSYPWVSPPAEVYNLMPIYNFNGAQITWDTPLGQSAWSINTKLYGGYIDDTVNVPLGPSTLTSHNAIGFDARLTNNIFTFNLAAMHMRFDISPFPQTGTGINDSYANLITAGAAANYHNFFSIIEGGVRNVAYEIPSNQSAYATFGYNIGKWQPSITFAALRTSPRANRPASYITPDGQKVDIMNTQQNSVTVDLKYHLKPNVTLTLEDEYVHPLNGSFGFFAGFRDGNSFQVSSLPGNVNIIRASISAAF</sequence>
<gene>
    <name evidence="1" type="ORF">Psal009_01659</name>
</gene>
<dbReference type="Gene3D" id="2.40.160.10">
    <property type="entry name" value="Porin"/>
    <property type="match status" value="1"/>
</dbReference>
<dbReference type="Proteomes" id="UP000422232">
    <property type="component" value="Chromosome"/>
</dbReference>
<dbReference type="EMBL" id="CP038908">
    <property type="protein sequence ID" value="QGO05763.1"/>
    <property type="molecule type" value="Genomic_DNA"/>
</dbReference>
<dbReference type="GeneID" id="66740839"/>
<proteinExistence type="predicted"/>
<evidence type="ECO:0000313" key="2">
    <source>
        <dbReference type="Proteomes" id="UP000422232"/>
    </source>
</evidence>
<keyword evidence="2" id="KW-1185">Reference proteome</keyword>
<dbReference type="InterPro" id="IPR023614">
    <property type="entry name" value="Porin_dom_sf"/>
</dbReference>
<dbReference type="AlphaFoldDB" id="A0A9Q5VLU3"/>
<evidence type="ECO:0000313" key="1">
    <source>
        <dbReference type="EMBL" id="QGO05763.1"/>
    </source>
</evidence>
<protein>
    <submittedName>
        <fullName evidence="1">Uncharacterized protein</fullName>
    </submittedName>
</protein>
<name>A0A9Q5VLU3_PISSA</name>
<reference evidence="1 2" key="1">
    <citation type="submission" date="2019-04" db="EMBL/GenBank/DDBJ databases">
        <title>Complete genome sequencing of Piscirickettsia salmonis strain Psal-009.</title>
        <authorList>
            <person name="Schober I."/>
            <person name="Bunk B."/>
            <person name="Sproer C."/>
            <person name="Carril G.P."/>
            <person name="Riedel T."/>
            <person name="Flores-Herrera P.A."/>
            <person name="Nourdin-Galindo G."/>
            <person name="Marshall S.H."/>
            <person name="Overmann J."/>
        </authorList>
    </citation>
    <scope>NUCLEOTIDE SEQUENCE [LARGE SCALE GENOMIC DNA]</scope>
    <source>
        <strain evidence="1 2">Psal-009</strain>
    </source>
</reference>
<organism evidence="1 2">
    <name type="scientific">Piscirickettsia salmonis</name>
    <dbReference type="NCBI Taxonomy" id="1238"/>
    <lineage>
        <taxon>Bacteria</taxon>
        <taxon>Pseudomonadati</taxon>
        <taxon>Pseudomonadota</taxon>
        <taxon>Gammaproteobacteria</taxon>
        <taxon>Thiotrichales</taxon>
        <taxon>Piscirickettsiaceae</taxon>
        <taxon>Piscirickettsia</taxon>
    </lineage>
</organism>
<dbReference type="RefSeq" id="WP_016211455.1">
    <property type="nucleotide sequence ID" value="NZ_CP012413.1"/>
</dbReference>
<dbReference type="SUPFAM" id="SSF56935">
    <property type="entry name" value="Porins"/>
    <property type="match status" value="1"/>
</dbReference>